<dbReference type="SUPFAM" id="SSF110296">
    <property type="entry name" value="Oligoxyloglucan reducing end-specific cellobiohydrolase"/>
    <property type="match status" value="1"/>
</dbReference>
<dbReference type="AlphaFoldDB" id="E6PEY2"/>
<name>E6PEY2_9ZZZZ</name>
<keyword evidence="4" id="KW-0326">Glycosidase</keyword>
<dbReference type="SUPFAM" id="SSF50939">
    <property type="entry name" value="Sialidases"/>
    <property type="match status" value="1"/>
</dbReference>
<dbReference type="PANTHER" id="PTHR43739">
    <property type="entry name" value="XYLOGLUCANASE (EUROFUNG)"/>
    <property type="match status" value="1"/>
</dbReference>
<evidence type="ECO:0000256" key="4">
    <source>
        <dbReference type="ARBA" id="ARBA00023295"/>
    </source>
</evidence>
<dbReference type="EMBL" id="CABL01000005">
    <property type="protein sequence ID" value="CBH75018.1"/>
    <property type="molecule type" value="Genomic_DNA"/>
</dbReference>
<evidence type="ECO:0000256" key="2">
    <source>
        <dbReference type="ARBA" id="ARBA00022801"/>
    </source>
</evidence>
<keyword evidence="2" id="KW-0378">Hydrolase</keyword>
<keyword evidence="5" id="KW-0624">Polysaccharide degradation</keyword>
<dbReference type="InterPro" id="IPR015943">
    <property type="entry name" value="WD40/YVTN_repeat-like_dom_sf"/>
</dbReference>
<protein>
    <recommendedName>
        <fullName evidence="8">Glycoside hydrolase</fullName>
    </recommendedName>
</protein>
<dbReference type="Gene3D" id="2.60.40.4070">
    <property type="match status" value="1"/>
</dbReference>
<dbReference type="InterPro" id="IPR052025">
    <property type="entry name" value="Xyloglucanase_GH74"/>
</dbReference>
<evidence type="ECO:0000256" key="1">
    <source>
        <dbReference type="ARBA" id="ARBA00022729"/>
    </source>
</evidence>
<dbReference type="GO" id="GO:0010411">
    <property type="term" value="P:xyloglucan metabolic process"/>
    <property type="evidence" value="ECO:0007669"/>
    <property type="project" value="TreeGrafter"/>
</dbReference>
<sequence>MRRYLSLLSPLFAFAWIAASPMPLPALHWRFIGPLRGGRTVAVSGVRQQPNTFYMASVNGGVWKSTNAARTWTPIFDAESSGSVGALAVAPSDPNILYVGSGEGLRRPDLAVGNGIYRSDDAGKTWQHLGLRSGQQIQHIAVDPRNPERLFVAVLGHPYGPNAQRGLYRSVDGGKHFTRVLGGGPDLGAVDVRIDPSDPQIVYAALWASRNGPWMLQAVYEHPHQDGLFKSTDGGTTWTKLTNGLPKRVGRIGIAIAPSNPNRLYAVVARGNACGIYRSDNAGASWRLTDAENRVCGRTEDFAEMAVDPRNANIVYSVNTSTWRSYDGGSTWSAMKGAPGGDDYHTVWLDPADPSHIILGADQGATVSVDGGKTWSSWYNQPTAEMYHVNVSAGYPYWVCGGQQESGSACVRSYGPWGEITMRDWMTAGAQEYGYVVPDPLHPHRFFGGKLERFDSRTGQVLEVSPDVLPYGPNLHPRDRFDRTAPIAFNHFDKHILYYGSDVVYRSENEGRNWTRISPDLAYKRLIVPATLGSFRSQVNARNAPRGVVYSLAPSYRSVGTIWAGTDDGRVWLTRDGGAHWSDVTPKGMTPWSKVSQIDAGRFNDATAYLAVTRFRLNDMHPYVYVTHDYGKHWRLAVSGLPMQPVDAVREDNKRPGLLYAGTENGVEVSFDDGAQWQSLQINLPHTSVRDLVVHLNDLVVATHGRGFWILDDIAPLRTLSSQVLAQRVHLFAPASAYRLRRSTNTDTPLPPETPTGMNPPYGAAIDYSLARSAKNVAVEIYDARGRLVRRYASNEPHRPAMPGLDKPTWWERAQTRPSASAGMHRIYWDLHGTPPASIGYDLPISAVPHKTPQVPQGPLAPPGRYTVKLIVDGAVQQSSLLLRPDPQIHLSAAAYASQYALAGRLVRAMNASYAAFKAARVRKTAGYWANLNGELGELLPVVDGVDAAPTAAMRAFASKLIAAALLHQGKG</sequence>
<reference evidence="7" key="1">
    <citation type="submission" date="2009-10" db="EMBL/GenBank/DDBJ databases">
        <title>Diversity of trophic interactions inside an arsenic-rich microbial ecosystem.</title>
        <authorList>
            <person name="Bertin P.N."/>
            <person name="Heinrich-Salmeron A."/>
            <person name="Pelletier E."/>
            <person name="Goulhen-Chollet F."/>
            <person name="Arsene-Ploetze F."/>
            <person name="Gallien S."/>
            <person name="Calteau A."/>
            <person name="Vallenet D."/>
            <person name="Casiot C."/>
            <person name="Chane-Woon-Ming B."/>
            <person name="Giloteaux L."/>
            <person name="Barakat M."/>
            <person name="Bonnefoy V."/>
            <person name="Bruneel O."/>
            <person name="Chandler M."/>
            <person name="Cleiss J."/>
            <person name="Duran R."/>
            <person name="Elbaz-Poulichet F."/>
            <person name="Fonknechten N."/>
            <person name="Lauga B."/>
            <person name="Mornico D."/>
            <person name="Ortet P."/>
            <person name="Schaeffer C."/>
            <person name="Siguier P."/>
            <person name="Alexander Thil Smith A."/>
            <person name="Van Dorsselaer A."/>
            <person name="Weissenbach J."/>
            <person name="Medigue C."/>
            <person name="Le Paslier D."/>
        </authorList>
    </citation>
    <scope>NUCLEOTIDE SEQUENCE</scope>
</reference>
<organism evidence="7">
    <name type="scientific">mine drainage metagenome</name>
    <dbReference type="NCBI Taxonomy" id="410659"/>
    <lineage>
        <taxon>unclassified sequences</taxon>
        <taxon>metagenomes</taxon>
        <taxon>ecological metagenomes</taxon>
    </lineage>
</organism>
<keyword evidence="1" id="KW-0732">Signal</keyword>
<comment type="caution">
    <text evidence="7">The sequence shown here is derived from an EMBL/GenBank/DDBJ whole genome shotgun (WGS) entry which is preliminary data.</text>
</comment>
<dbReference type="GO" id="GO:0016798">
    <property type="term" value="F:hydrolase activity, acting on glycosyl bonds"/>
    <property type="evidence" value="ECO:0007669"/>
    <property type="project" value="UniProtKB-KW"/>
</dbReference>
<evidence type="ECO:0000313" key="7">
    <source>
        <dbReference type="EMBL" id="CBH75018.1"/>
    </source>
</evidence>
<dbReference type="InterPro" id="IPR036278">
    <property type="entry name" value="Sialidase_sf"/>
</dbReference>
<keyword evidence="3" id="KW-0119">Carbohydrate metabolism</keyword>
<dbReference type="PANTHER" id="PTHR43739:SF2">
    <property type="entry name" value="OLIGOXYLOGLUCAN-REDUCING END-SPECIFIC XYLOGLUCANASE-RELATED"/>
    <property type="match status" value="1"/>
</dbReference>
<dbReference type="Gene3D" id="2.130.10.10">
    <property type="entry name" value="YVTN repeat-like/Quinoprotein amine dehydrogenase"/>
    <property type="match status" value="4"/>
</dbReference>
<evidence type="ECO:0000256" key="6">
    <source>
        <dbReference type="ARBA" id="ARBA00037986"/>
    </source>
</evidence>
<accession>E6PEY2</accession>
<proteinExistence type="inferred from homology"/>
<evidence type="ECO:0000256" key="3">
    <source>
        <dbReference type="ARBA" id="ARBA00023277"/>
    </source>
</evidence>
<comment type="similarity">
    <text evidence="6">Belongs to the glycosyl hydrolase 74 family.</text>
</comment>
<evidence type="ECO:0008006" key="8">
    <source>
        <dbReference type="Google" id="ProtNLM"/>
    </source>
</evidence>
<dbReference type="GO" id="GO:0000272">
    <property type="term" value="P:polysaccharide catabolic process"/>
    <property type="evidence" value="ECO:0007669"/>
    <property type="project" value="UniProtKB-KW"/>
</dbReference>
<gene>
    <name evidence="7" type="ORF">CARN1_0193</name>
</gene>
<dbReference type="CDD" id="cd15482">
    <property type="entry name" value="Sialidase_non-viral"/>
    <property type="match status" value="1"/>
</dbReference>
<evidence type="ECO:0000256" key="5">
    <source>
        <dbReference type="ARBA" id="ARBA00023326"/>
    </source>
</evidence>